<keyword evidence="1" id="KW-1133">Transmembrane helix</keyword>
<dbReference type="Pfam" id="PF00581">
    <property type="entry name" value="Rhodanese"/>
    <property type="match status" value="1"/>
</dbReference>
<keyword evidence="4" id="KW-1185">Reference proteome</keyword>
<dbReference type="Pfam" id="PF11127">
    <property type="entry name" value="YgaP-like_TM"/>
    <property type="match status" value="1"/>
</dbReference>
<dbReference type="PANTHER" id="PTHR44086">
    <property type="entry name" value="THIOSULFATE SULFURTRANSFERASE RDL2, MITOCHONDRIAL-RELATED"/>
    <property type="match status" value="1"/>
</dbReference>
<evidence type="ECO:0000256" key="1">
    <source>
        <dbReference type="SAM" id="Phobius"/>
    </source>
</evidence>
<dbReference type="SUPFAM" id="SSF52821">
    <property type="entry name" value="Rhodanese/Cell cycle control phosphatase"/>
    <property type="match status" value="1"/>
</dbReference>
<sequence>MKIQPKQLKDEIEQGGVTLIDVRTPAEFGEVHIEGSQLMPLDRLKADEVKGDSCVLVCRSGKRAAQAKEKLESAGCGNLRVLEGGVTAWEAAGLPVNRGKAVLSLERQVRITAGVLVLIGVILGTWVHAGFYGLAAFVGAGLTFAGITDWCGMAMLLAKAPWNQRGSHCGDSTACSV</sequence>
<dbReference type="InterPro" id="IPR036873">
    <property type="entry name" value="Rhodanese-like_dom_sf"/>
</dbReference>
<feature type="domain" description="Rhodanese" evidence="2">
    <location>
        <begin position="13"/>
        <end position="98"/>
    </location>
</feature>
<dbReference type="InterPro" id="IPR021309">
    <property type="entry name" value="YgaP-like_TM"/>
</dbReference>
<name>A0ABN6H8W2_9BACT</name>
<dbReference type="RefSeq" id="WP_338687002.1">
    <property type="nucleotide sequence ID" value="NZ_AP024702.1"/>
</dbReference>
<organism evidence="3 4">
    <name type="scientific">Haloferula helveola</name>
    <dbReference type="NCBI Taxonomy" id="490095"/>
    <lineage>
        <taxon>Bacteria</taxon>
        <taxon>Pseudomonadati</taxon>
        <taxon>Verrucomicrobiota</taxon>
        <taxon>Verrucomicrobiia</taxon>
        <taxon>Verrucomicrobiales</taxon>
        <taxon>Verrucomicrobiaceae</taxon>
        <taxon>Haloferula</taxon>
    </lineage>
</organism>
<accession>A0ABN6H8W2</accession>
<feature type="transmembrane region" description="Helical" evidence="1">
    <location>
        <begin position="109"/>
        <end position="128"/>
    </location>
</feature>
<dbReference type="Gene3D" id="6.10.140.1340">
    <property type="match status" value="1"/>
</dbReference>
<feature type="transmembrane region" description="Helical" evidence="1">
    <location>
        <begin position="134"/>
        <end position="158"/>
    </location>
</feature>
<dbReference type="SMART" id="SM00450">
    <property type="entry name" value="RHOD"/>
    <property type="match status" value="1"/>
</dbReference>
<evidence type="ECO:0000313" key="3">
    <source>
        <dbReference type="EMBL" id="BCX50096.1"/>
    </source>
</evidence>
<dbReference type="PANTHER" id="PTHR44086:SF10">
    <property type="entry name" value="THIOSULFATE SULFURTRANSFERASE_RHODANESE-LIKE DOMAIN-CONTAINING PROTEIN 3"/>
    <property type="match status" value="1"/>
</dbReference>
<gene>
    <name evidence="3" type="ORF">HAHE_40040</name>
</gene>
<dbReference type="Gene3D" id="3.40.250.10">
    <property type="entry name" value="Rhodanese-like domain"/>
    <property type="match status" value="1"/>
</dbReference>
<keyword evidence="1" id="KW-0472">Membrane</keyword>
<dbReference type="CDD" id="cd00158">
    <property type="entry name" value="RHOD"/>
    <property type="match status" value="1"/>
</dbReference>
<dbReference type="PROSITE" id="PS50206">
    <property type="entry name" value="RHODANESE_3"/>
    <property type="match status" value="1"/>
</dbReference>
<dbReference type="EMBL" id="AP024702">
    <property type="protein sequence ID" value="BCX50096.1"/>
    <property type="molecule type" value="Genomic_DNA"/>
</dbReference>
<keyword evidence="1" id="KW-0812">Transmembrane</keyword>
<proteinExistence type="predicted"/>
<dbReference type="InterPro" id="IPR001763">
    <property type="entry name" value="Rhodanese-like_dom"/>
</dbReference>
<evidence type="ECO:0000259" key="2">
    <source>
        <dbReference type="PROSITE" id="PS50206"/>
    </source>
</evidence>
<reference evidence="3 4" key="1">
    <citation type="submission" date="2021-06" db="EMBL/GenBank/DDBJ databases">
        <title>Complete genome of Haloferula helveola possessing various polysaccharide degrading enzymes.</title>
        <authorList>
            <person name="Takami H."/>
            <person name="Huang C."/>
            <person name="Hamasaki K."/>
        </authorList>
    </citation>
    <scope>NUCLEOTIDE SEQUENCE [LARGE SCALE GENOMIC DNA]</scope>
    <source>
        <strain evidence="3 4">CN-1</strain>
    </source>
</reference>
<dbReference type="Proteomes" id="UP001374893">
    <property type="component" value="Chromosome"/>
</dbReference>
<protein>
    <submittedName>
        <fullName evidence="3">Sulfurtransferase</fullName>
    </submittedName>
</protein>
<evidence type="ECO:0000313" key="4">
    <source>
        <dbReference type="Proteomes" id="UP001374893"/>
    </source>
</evidence>